<dbReference type="WBParaSite" id="ALUE_0001048301-mRNA-1">
    <property type="protein sequence ID" value="ALUE_0001048301-mRNA-1"/>
    <property type="gene ID" value="ALUE_0001048301"/>
</dbReference>
<evidence type="ECO:0000256" key="5">
    <source>
        <dbReference type="ARBA" id="ARBA00023157"/>
    </source>
</evidence>
<evidence type="ECO:0000256" key="1">
    <source>
        <dbReference type="ARBA" id="ARBA00004613"/>
    </source>
</evidence>
<dbReference type="InterPro" id="IPR015816">
    <property type="entry name" value="Vitellinogen_b-sht_N"/>
</dbReference>
<dbReference type="Pfam" id="PF09172">
    <property type="entry name" value="Vit_open_b-sht"/>
    <property type="match status" value="1"/>
</dbReference>
<dbReference type="PROSITE" id="PS51211">
    <property type="entry name" value="VITELLOGENIN"/>
    <property type="match status" value="1"/>
</dbReference>
<dbReference type="PANTHER" id="PTHR23345:SF15">
    <property type="entry name" value="VITELLOGENIN 1-RELATED"/>
    <property type="match status" value="1"/>
</dbReference>
<evidence type="ECO:0000256" key="9">
    <source>
        <dbReference type="SAM" id="SignalP"/>
    </source>
</evidence>
<dbReference type="Gene3D" id="2.30.230.10">
    <property type="entry name" value="Lipovitellin, beta-sheet shell regions, chain A"/>
    <property type="match status" value="1"/>
</dbReference>
<protein>
    <submittedName>
        <fullName evidence="13">Vitellogenin domain-containing protein</fullName>
    </submittedName>
</protein>
<dbReference type="SMART" id="SM00638">
    <property type="entry name" value="LPD_N"/>
    <property type="match status" value="1"/>
</dbReference>
<evidence type="ECO:0000259" key="10">
    <source>
        <dbReference type="PROSITE" id="PS51211"/>
    </source>
</evidence>
<feature type="region of interest" description="Disordered" evidence="8">
    <location>
        <begin position="1122"/>
        <end position="1165"/>
    </location>
</feature>
<dbReference type="PROSITE" id="PS51233">
    <property type="entry name" value="VWFD"/>
    <property type="match status" value="1"/>
</dbReference>
<evidence type="ECO:0000256" key="8">
    <source>
        <dbReference type="SAM" id="MobiDB-lite"/>
    </source>
</evidence>
<dbReference type="SMART" id="SM00216">
    <property type="entry name" value="VWD"/>
    <property type="match status" value="1"/>
</dbReference>
<evidence type="ECO:0000256" key="7">
    <source>
        <dbReference type="PROSITE-ProRule" id="PRU00557"/>
    </source>
</evidence>
<feature type="chain" id="PRO_5012452611" evidence="9">
    <location>
        <begin position="16"/>
        <end position="1722"/>
    </location>
</feature>
<comment type="subcellular location">
    <subcellularLocation>
        <location evidence="1">Secreted</location>
    </subcellularLocation>
</comment>
<dbReference type="InterPro" id="IPR050733">
    <property type="entry name" value="Vitellogenin/Apolipophorin"/>
</dbReference>
<keyword evidence="6" id="KW-0325">Glycoprotein</keyword>
<feature type="compositionally biased region" description="Basic and acidic residues" evidence="8">
    <location>
        <begin position="1130"/>
        <end position="1155"/>
    </location>
</feature>
<accession>A0A0M3I246</accession>
<dbReference type="Pfam" id="PF01347">
    <property type="entry name" value="Vitellogenin_N"/>
    <property type="match status" value="1"/>
</dbReference>
<dbReference type="InterPro" id="IPR001747">
    <property type="entry name" value="Vitellogenin_N"/>
</dbReference>
<dbReference type="SMART" id="SM01169">
    <property type="entry name" value="DUF1943"/>
    <property type="match status" value="1"/>
</dbReference>
<evidence type="ECO:0000256" key="6">
    <source>
        <dbReference type="ARBA" id="ARBA00023180"/>
    </source>
</evidence>
<feature type="domain" description="VWFD" evidence="11">
    <location>
        <begin position="1431"/>
        <end position="1600"/>
    </location>
</feature>
<reference evidence="13" key="1">
    <citation type="submission" date="2017-02" db="UniProtKB">
        <authorList>
            <consortium name="WormBaseParasite"/>
        </authorList>
    </citation>
    <scope>IDENTIFICATION</scope>
</reference>
<comment type="caution">
    <text evidence="7">Lacks conserved residue(s) required for the propagation of feature annotation.</text>
</comment>
<dbReference type="Gene3D" id="2.20.80.10">
    <property type="entry name" value="Lipovitellin-phosvitin complex, chain A, domain 4"/>
    <property type="match status" value="1"/>
</dbReference>
<evidence type="ECO:0000313" key="13">
    <source>
        <dbReference type="WBParaSite" id="ALUE_0001048301-mRNA-1"/>
    </source>
</evidence>
<dbReference type="Gene3D" id="1.25.10.20">
    <property type="entry name" value="Vitellinogen, superhelical"/>
    <property type="match status" value="1"/>
</dbReference>
<feature type="domain" description="Vitellogenin" evidence="10">
    <location>
        <begin position="33"/>
        <end position="741"/>
    </location>
</feature>
<evidence type="ECO:0000256" key="4">
    <source>
        <dbReference type="ARBA" id="ARBA00022761"/>
    </source>
</evidence>
<keyword evidence="12" id="KW-1185">Reference proteome</keyword>
<proteinExistence type="predicted"/>
<dbReference type="FunFam" id="1.25.10.20:FF:000003">
    <property type="entry name" value="Vitellogenin C"/>
    <property type="match status" value="1"/>
</dbReference>
<feature type="signal peptide" evidence="9">
    <location>
        <begin position="1"/>
        <end position="15"/>
    </location>
</feature>
<dbReference type="Proteomes" id="UP000036681">
    <property type="component" value="Unplaced"/>
</dbReference>
<evidence type="ECO:0000256" key="2">
    <source>
        <dbReference type="ARBA" id="ARBA00022525"/>
    </source>
</evidence>
<organism evidence="12 13">
    <name type="scientific">Ascaris lumbricoides</name>
    <name type="common">Giant roundworm</name>
    <dbReference type="NCBI Taxonomy" id="6252"/>
    <lineage>
        <taxon>Eukaryota</taxon>
        <taxon>Metazoa</taxon>
        <taxon>Ecdysozoa</taxon>
        <taxon>Nematoda</taxon>
        <taxon>Chromadorea</taxon>
        <taxon>Rhabditida</taxon>
        <taxon>Spirurina</taxon>
        <taxon>Ascaridomorpha</taxon>
        <taxon>Ascaridoidea</taxon>
        <taxon>Ascarididae</taxon>
        <taxon>Ascaris</taxon>
    </lineage>
</organism>
<dbReference type="InterPro" id="IPR015255">
    <property type="entry name" value="Vitellinogen_open_b-sht"/>
</dbReference>
<dbReference type="SUPFAM" id="SSF48431">
    <property type="entry name" value="Lipovitellin-phosvitin complex, superhelical domain"/>
    <property type="match status" value="1"/>
</dbReference>
<dbReference type="SUPFAM" id="SSF56968">
    <property type="entry name" value="Lipovitellin-phosvitin complex, beta-sheet shell regions"/>
    <property type="match status" value="2"/>
</dbReference>
<dbReference type="GO" id="GO:0005576">
    <property type="term" value="C:extracellular region"/>
    <property type="evidence" value="ECO:0007669"/>
    <property type="project" value="UniProtKB-SubCell"/>
</dbReference>
<dbReference type="GO" id="GO:0005319">
    <property type="term" value="F:lipid transporter activity"/>
    <property type="evidence" value="ECO:0007669"/>
    <property type="project" value="InterPro"/>
</dbReference>
<dbReference type="GO" id="GO:0045735">
    <property type="term" value="F:nutrient reservoir activity"/>
    <property type="evidence" value="ECO:0007669"/>
    <property type="project" value="UniProtKB-KW"/>
</dbReference>
<keyword evidence="5" id="KW-1015">Disulfide bond</keyword>
<keyword evidence="2" id="KW-0964">Secreted</keyword>
<keyword evidence="3 9" id="KW-0732">Signal</keyword>
<name>A0A0M3I246_ASCLU</name>
<evidence type="ECO:0000256" key="3">
    <source>
        <dbReference type="ARBA" id="ARBA00022729"/>
    </source>
</evidence>
<dbReference type="InterPro" id="IPR001846">
    <property type="entry name" value="VWF_type-D"/>
</dbReference>
<dbReference type="InterPro" id="IPR011030">
    <property type="entry name" value="Lipovitellin_superhlx_dom"/>
</dbReference>
<evidence type="ECO:0000313" key="12">
    <source>
        <dbReference type="Proteomes" id="UP000036681"/>
    </source>
</evidence>
<keyword evidence="4" id="KW-0758">Storage protein</keyword>
<evidence type="ECO:0000259" key="11">
    <source>
        <dbReference type="PROSITE" id="PS51233"/>
    </source>
</evidence>
<dbReference type="InterPro" id="IPR015819">
    <property type="entry name" value="Lipid_transp_b-sht_shell"/>
</dbReference>
<sequence length="1722" mass="201147">MKLLIVFGVCAIAIATRREWDEIQREEINDDGYRTQRIYRYLYKGQISNGLSKLSTQNAATRIEAQVSLVFPNNQRTALLRLEKIRVGSLNRDLPVPSEIERFEIFEEKDIEEENLKLLSLPLRFKYVDGLVSEIEFDRDDESWSENIKRAILNLLQVNLKKNRRTDIQEERRLSEDIDIPEKRSDRTKAIDSFTAQEATLEGDCEVYYTINELPIEERGKEGPLRVTKSINFEKCNKRTEVRYNYRFGETCNKCEEEGEKDRITKSSTVFNYKITGNRNKFLIKNAEVKSQYLLAPLGEEDVAMRSVVVGRLELLKVTKDRIRWEEPRSENKQSLIYSPESLIKIERFYMNGDEELREDHPFRKINHKQELIEQTVQKMVRAMSGKELGIEPEATHQMARLTELLGMCSKQELLKVVNGLCQQGQFDEKTQKKVCDVLVDALALAGTKNTIEVLVEKIEQRRINTMKAAMAIKALVNVKVVSEKQIDLLFRLCKKDVCERDTLLKQSCFLTVGGMINALCKDNNDRLAIELTNERFCPRELKSNYLKELMDMFRSAETRYEKVLALKTLANAGIDLSVYELEKIITDRKQEGIIRIQAIDALRQLRTVMPRKIQQILMPIFKDKSERPEIRITALAQIINTLPQRAVLDQIAETLLHEQSRQVQSFTYSIMKTFANSENPCEKTLSENLQAALRLARVDTNSWTDSKYIHIPLYEQSRKIGLSLDLASIFTKDGVLPRELMMNLDTIVDEQWKKSNLQFGFYQYNAEQIVEELMKETKEKSLEEIIIRQRRDTSFRPTDILRSLFEKLNIRSRQEKSNTYAMGYIRYKNLDFAILPLDAETLPQALRIMHDGKIDLSRLEDYLTRGSRFHTHFATYIHDVWRRIPTALGLPLIIGCRMPVVGGLEGEFKALLTPQGSNRLNGAKININVKPTVAIMHAIVMRTWNPLLSSGIKMVYSVKANLPIDTQIELMVNRKVQVKYKVKIPQEKKQIFALRAHVSTYTSRWPTDPKSYVEPTMKAVHIDNGPERSLTFEKTLGEKWMGIRVNIRGHWQQNPIRVFQRSPMRLITGENIIEVTMEKTRNAPNEIVTEVEAELLKENRMQKPEFEGFYSEILEQKIFEIESEEESDRDSSESEEREKRRENLRENRRNENRKQPSYNSEDERLRRQEFTRYVREYNPQKGYKLHVLMRINAVGTSVQNKAEMEINTGCDEKLRYCMLIARGNRAPAFQDEQRQWTFSTNIQTLYPERARSIKELSEKKHREFNALIECEWGADKKERINMKIQGEQSREQKELMNHINKQLRPVQRYDEIIEATQLNEYKIVASYEVRPALMNYFNNIFTILKSWQVWNLYIKQAQNVEKKIFVKLTVDPNTHQFVTLVIETPRENVEIRDILLPMRVAPLMLNVHRPSNPIRSLPQFVRKAIQEERAECVVTSRRVNTFDDVEVELPLTTCYSVLAKDCRSTEPKFAVLMKKLRRGSDEKKMKIIDEERIIELERVNDEVEVKVDGRVEGDEEKLERIGINKRDEVVFVELEYVTIRFDGEMASVKMSPFFKNGQCGICGHYDGEREDELRKADNELTDDLEKYHRSYFAEDSECNIEEEVVGKKTNYRIRFDGPQDLFEESGEEEEKEIRKPVMRTHVIEYSHELCFSKKPVPQCSEGTFAKASDRNEMKVTFACLSRSTHEASRLARRARTEVLKMDDYKPSFVDTVMVPRTCVVF</sequence>
<dbReference type="Pfam" id="PF00094">
    <property type="entry name" value="VWD"/>
    <property type="match status" value="1"/>
</dbReference>
<dbReference type="PANTHER" id="PTHR23345">
    <property type="entry name" value="VITELLOGENIN-RELATED"/>
    <property type="match status" value="1"/>
</dbReference>